<sequence length="64" mass="7376">MAVYRYDGPVMEFDKCISNRWQGETTASSEKKARSNLAYQFKKWAKRTADSRITLPGKLTIMEA</sequence>
<dbReference type="Proteomes" id="UP000245288">
    <property type="component" value="Unassembled WGS sequence"/>
</dbReference>
<gene>
    <name evidence="1" type="ORF">LG34_06335</name>
</gene>
<evidence type="ECO:0000313" key="1">
    <source>
        <dbReference type="EMBL" id="PWE87137.1"/>
    </source>
</evidence>
<accession>A0A2V1JQK8</accession>
<dbReference type="EMBL" id="JRFU01000061">
    <property type="protein sequence ID" value="PWE87137.1"/>
    <property type="molecule type" value="Genomic_DNA"/>
</dbReference>
<dbReference type="RefSeq" id="WP_109215289.1">
    <property type="nucleotide sequence ID" value="NZ_JAQDGV010000001.1"/>
</dbReference>
<dbReference type="OrthoDB" id="2057086at2"/>
<evidence type="ECO:0000313" key="2">
    <source>
        <dbReference type="Proteomes" id="UP000245288"/>
    </source>
</evidence>
<protein>
    <submittedName>
        <fullName evidence="1">Uncharacterized protein</fullName>
    </submittedName>
</protein>
<proteinExistence type="predicted"/>
<organism evidence="1 2">
    <name type="scientific">Eubacterium ramulus</name>
    <dbReference type="NCBI Taxonomy" id="39490"/>
    <lineage>
        <taxon>Bacteria</taxon>
        <taxon>Bacillati</taxon>
        <taxon>Bacillota</taxon>
        <taxon>Clostridia</taxon>
        <taxon>Eubacteriales</taxon>
        <taxon>Eubacteriaceae</taxon>
        <taxon>Eubacterium</taxon>
    </lineage>
</organism>
<comment type="caution">
    <text evidence="1">The sequence shown here is derived from an EMBL/GenBank/DDBJ whole genome shotgun (WGS) entry which is preliminary data.</text>
</comment>
<keyword evidence="2" id="KW-1185">Reference proteome</keyword>
<dbReference type="AlphaFoldDB" id="A0A2V1JQK8"/>
<reference evidence="1 2" key="1">
    <citation type="submission" date="2014-09" db="EMBL/GenBank/DDBJ databases">
        <title>Butyrate-producing bacteria isolated from human gut.</title>
        <authorList>
            <person name="Zhang Q."/>
            <person name="Zhao L."/>
        </authorList>
    </citation>
    <scope>NUCLEOTIDE SEQUENCE [LARGE SCALE GENOMIC DNA]</scope>
    <source>
        <strain evidence="1 2">21</strain>
    </source>
</reference>
<name>A0A2V1JQK8_EUBRA</name>